<dbReference type="AlphaFoldDB" id="A0A150LKV8"/>
<comment type="caution">
    <text evidence="1">The sequence shown here is derived from an EMBL/GenBank/DDBJ whole genome shotgun (WGS) entry which is preliminary data.</text>
</comment>
<protein>
    <submittedName>
        <fullName evidence="1">Uncharacterized protein</fullName>
    </submittedName>
</protein>
<dbReference type="EMBL" id="LQYT01000088">
    <property type="protein sequence ID" value="KYD12988.1"/>
    <property type="molecule type" value="Genomic_DNA"/>
</dbReference>
<gene>
    <name evidence="1" type="ORF">B4135_0674</name>
</gene>
<sequence>MKGFSPAIFRHLSADVYRKKSEVRCGFPSGQAVPTAESVGFIGKFAGNFDPATENVLCLHLTASSRSWCQAFG</sequence>
<accession>A0A150LKV8</accession>
<dbReference type="Proteomes" id="UP000075683">
    <property type="component" value="Unassembled WGS sequence"/>
</dbReference>
<evidence type="ECO:0000313" key="1">
    <source>
        <dbReference type="EMBL" id="KYD12988.1"/>
    </source>
</evidence>
<evidence type="ECO:0000313" key="2">
    <source>
        <dbReference type="Proteomes" id="UP000075683"/>
    </source>
</evidence>
<dbReference type="STRING" id="301148.B4135_0674"/>
<name>A0A150LKV8_9BACI</name>
<reference evidence="1 2" key="1">
    <citation type="submission" date="2016-01" db="EMBL/GenBank/DDBJ databases">
        <title>Draft Genome Sequences of Seven Thermophilic Sporeformers Isolated from Foods.</title>
        <authorList>
            <person name="Berendsen E.M."/>
            <person name="Wells-Bennik M.H."/>
            <person name="Krawcyk A.O."/>
            <person name="De Jong A."/>
            <person name="Holsappel S."/>
            <person name="Eijlander R.T."/>
            <person name="Kuipers O.P."/>
        </authorList>
    </citation>
    <scope>NUCLEOTIDE SEQUENCE [LARGE SCALE GENOMIC DNA]</scope>
    <source>
        <strain evidence="1 2">B4135</strain>
    </source>
</reference>
<proteinExistence type="predicted"/>
<organism evidence="1 2">
    <name type="scientific">Caldibacillus debilis</name>
    <dbReference type="NCBI Taxonomy" id="301148"/>
    <lineage>
        <taxon>Bacteria</taxon>
        <taxon>Bacillati</taxon>
        <taxon>Bacillota</taxon>
        <taxon>Bacilli</taxon>
        <taxon>Bacillales</taxon>
        <taxon>Bacillaceae</taxon>
        <taxon>Caldibacillus</taxon>
    </lineage>
</organism>